<evidence type="ECO:0000256" key="1">
    <source>
        <dbReference type="ARBA" id="ARBA00006180"/>
    </source>
</evidence>
<feature type="transmembrane region" description="Helical" evidence="3">
    <location>
        <begin position="158"/>
        <end position="177"/>
    </location>
</feature>
<dbReference type="PANTHER" id="PTHR12634:SF12">
    <property type="entry name" value="SERINE_THREONINE-PROTEIN PHOSPHATASE 6 REGULATORY SUBUNIT 3"/>
    <property type="match status" value="1"/>
</dbReference>
<feature type="region of interest" description="Disordered" evidence="2">
    <location>
        <begin position="836"/>
        <end position="883"/>
    </location>
</feature>
<dbReference type="AlphaFoldDB" id="A0A9Q1DI91"/>
<dbReference type="GO" id="GO:0005829">
    <property type="term" value="C:cytosol"/>
    <property type="evidence" value="ECO:0007669"/>
    <property type="project" value="TreeGrafter"/>
</dbReference>
<feature type="signal peptide" evidence="4">
    <location>
        <begin position="1"/>
        <end position="22"/>
    </location>
</feature>
<reference evidence="5" key="1">
    <citation type="journal article" date="2023" name="Science">
        <title>Genome structures resolve the early diversification of teleost fishes.</title>
        <authorList>
            <person name="Parey E."/>
            <person name="Louis A."/>
            <person name="Montfort J."/>
            <person name="Bouchez O."/>
            <person name="Roques C."/>
            <person name="Iampietro C."/>
            <person name="Lluch J."/>
            <person name="Castinel A."/>
            <person name="Donnadieu C."/>
            <person name="Desvignes T."/>
            <person name="Floi Bucao C."/>
            <person name="Jouanno E."/>
            <person name="Wen M."/>
            <person name="Mejri S."/>
            <person name="Dirks R."/>
            <person name="Jansen H."/>
            <person name="Henkel C."/>
            <person name="Chen W.J."/>
            <person name="Zahm M."/>
            <person name="Cabau C."/>
            <person name="Klopp C."/>
            <person name="Thompson A.W."/>
            <person name="Robinson-Rechavi M."/>
            <person name="Braasch I."/>
            <person name="Lecointre G."/>
            <person name="Bobe J."/>
            <person name="Postlethwait J.H."/>
            <person name="Berthelot C."/>
            <person name="Roest Crollius H."/>
            <person name="Guiguen Y."/>
        </authorList>
    </citation>
    <scope>NUCLEOTIDE SEQUENCE</scope>
    <source>
        <strain evidence="5">Concon-B</strain>
    </source>
</reference>
<evidence type="ECO:0000313" key="5">
    <source>
        <dbReference type="EMBL" id="KAJ8271434.1"/>
    </source>
</evidence>
<evidence type="ECO:0000313" key="6">
    <source>
        <dbReference type="Proteomes" id="UP001152803"/>
    </source>
</evidence>
<dbReference type="PANTHER" id="PTHR12634">
    <property type="entry name" value="SIT4 YEAST -ASSOCIATING PROTEIN-RELATED"/>
    <property type="match status" value="1"/>
</dbReference>
<feature type="region of interest" description="Disordered" evidence="2">
    <location>
        <begin position="108"/>
        <end position="136"/>
    </location>
</feature>
<proteinExistence type="inferred from homology"/>
<dbReference type="GO" id="GO:0019888">
    <property type="term" value="F:protein phosphatase regulator activity"/>
    <property type="evidence" value="ECO:0007669"/>
    <property type="project" value="TreeGrafter"/>
</dbReference>
<feature type="compositionally biased region" description="Low complexity" evidence="2">
    <location>
        <begin position="112"/>
        <end position="121"/>
    </location>
</feature>
<organism evidence="5 6">
    <name type="scientific">Conger conger</name>
    <name type="common">Conger eel</name>
    <name type="synonym">Muraena conger</name>
    <dbReference type="NCBI Taxonomy" id="82655"/>
    <lineage>
        <taxon>Eukaryota</taxon>
        <taxon>Metazoa</taxon>
        <taxon>Chordata</taxon>
        <taxon>Craniata</taxon>
        <taxon>Vertebrata</taxon>
        <taxon>Euteleostomi</taxon>
        <taxon>Actinopterygii</taxon>
        <taxon>Neopterygii</taxon>
        <taxon>Teleostei</taxon>
        <taxon>Anguilliformes</taxon>
        <taxon>Congridae</taxon>
        <taxon>Conger</taxon>
    </lineage>
</organism>
<evidence type="ECO:0008006" key="7">
    <source>
        <dbReference type="Google" id="ProtNLM"/>
    </source>
</evidence>
<keyword evidence="6" id="KW-1185">Reference proteome</keyword>
<dbReference type="Pfam" id="PF04499">
    <property type="entry name" value="SAPS"/>
    <property type="match status" value="1"/>
</dbReference>
<comment type="similarity">
    <text evidence="1">Belongs to the SAPS family.</text>
</comment>
<dbReference type="GO" id="GO:0005634">
    <property type="term" value="C:nucleus"/>
    <property type="evidence" value="ECO:0007669"/>
    <property type="project" value="TreeGrafter"/>
</dbReference>
<feature type="chain" id="PRO_5040443038" description="Serine/threonine-protein phosphatase 6 regulatory subunit 3" evidence="4">
    <location>
        <begin position="23"/>
        <end position="1114"/>
    </location>
</feature>
<evidence type="ECO:0000256" key="2">
    <source>
        <dbReference type="SAM" id="MobiDB-lite"/>
    </source>
</evidence>
<dbReference type="InterPro" id="IPR041056">
    <property type="entry name" value="DUF5585"/>
</dbReference>
<keyword evidence="4" id="KW-0732">Signal</keyword>
<keyword evidence="3" id="KW-0472">Membrane</keyword>
<name>A0A9Q1DI91_CONCO</name>
<dbReference type="GO" id="GO:0019903">
    <property type="term" value="F:protein phosphatase binding"/>
    <property type="evidence" value="ECO:0007669"/>
    <property type="project" value="InterPro"/>
</dbReference>
<dbReference type="Pfam" id="PF17823">
    <property type="entry name" value="DUF5585"/>
    <property type="match status" value="1"/>
</dbReference>
<accession>A0A9Q1DI91</accession>
<feature type="compositionally biased region" description="Acidic residues" evidence="2">
    <location>
        <begin position="854"/>
        <end position="866"/>
    </location>
</feature>
<feature type="compositionally biased region" description="Polar residues" evidence="2">
    <location>
        <begin position="1051"/>
        <end position="1072"/>
    </location>
</feature>
<dbReference type="InterPro" id="IPR007587">
    <property type="entry name" value="SAPS"/>
</dbReference>
<dbReference type="EMBL" id="JAFJMO010000007">
    <property type="protein sequence ID" value="KAJ8271434.1"/>
    <property type="molecule type" value="Genomic_DNA"/>
</dbReference>
<comment type="caution">
    <text evidence="5">The sequence shown here is derived from an EMBL/GenBank/DDBJ whole genome shotgun (WGS) entry which is preliminary data.</text>
</comment>
<feature type="compositionally biased region" description="Low complexity" evidence="2">
    <location>
        <begin position="987"/>
        <end position="1003"/>
    </location>
</feature>
<keyword evidence="3" id="KW-1133">Transmembrane helix</keyword>
<dbReference type="InterPro" id="IPR016024">
    <property type="entry name" value="ARM-type_fold"/>
</dbReference>
<dbReference type="OrthoDB" id="295029at2759"/>
<sequence length="1114" mass="122649">MTWCRLAATAALLLLLVVPCLSSHTGESPNLLANMTLSNSSICASACEVTARCNFSVFDEVKKMCYFVKCPSDAACQNVSVEELRSETGATTSTKAMVTEMPSLTTVNIPGTPASSKSTPVTTPPRTTPGKEGGNANKAILDVDAGPLTRQLMDTSSLLAVLLFGLIFFLVTIALFLTQAYDSYKKRDYTQVDYLINGIVAASSRRSNMFWKFDLNTTSHIDTLLEREDVALTEVMDEEDVLQECKAQNRRLVEFLVQPHCMEDLLNYITQEPCDDMDEKIKYKFPNISCELLTSDVGQVNDRLGEDEGLLMKLYTFLQNEAPLNPLLASFFSKVLSILISRKPEQIVEFLRKRDDFVDLMIKHIGTSAIMDFLLRMLTCTEPQQLRQSVLNWLNEERIIQRLVEMVQPSQDEVKHSNASQSLCEIIRLSRDQMFQVQSCLEPDPLLVTLEKQETVEQLLSNIFDEEKSESAIVSVIQILLTLFETRRPAFEGHLDAGSPGMSHPSFSVNQSVLEAVMPRIKHFHQLLLEPPTSGVLKSTWGVLDPPVGNARLHVVRLVASLLQTNTRTINQELIQLNTVAVILDMYFKYIWNNFLHVQVEICIAVILAIPPSRSENPQIGTDQEPVWENLLVSHLFQECHLIQRILDAWSSNEKEQAEGGRRRGYMGHLTRIANSVVQNTDKGPNSTLLQQLISELQEDVREGWDSFVSGPLAETNKKNTVDLVNTQHIHSSSEDEIDLKNSGFHPDSSLQQAFSDYQMQQMTSNFIEQFGFNDEEFTNQDDVVDIPFDRISDINFSLKTNESANIALFEACCKERIQQFDDAGSDEEDLWEEKDVTFAPDAQRRPRSSGSTDSEESTDSEDEDTKQDPFETNGTGSDDRMEIDMGEAPAWTANFDDIPMETASSTAMGAPASAATAPAILSVPGGWSSPNHVPGKESVWADFTDFSETESPKDPLRSSSPVAMETSLEAGDPLGAVPGGWGGGEASPAGHAGVGAEAEQAGGRVTETVTNGLMKETVSLTVDAKTETAVFKSEEETLPTSDVPAKCSVSDVSPSLTDTPASSCQKGSMTYSEDKVKSPSEASNGPLEVVAAMEESKDPRGPAASEAAVNGPV</sequence>
<dbReference type="SUPFAM" id="SSF48371">
    <property type="entry name" value="ARM repeat"/>
    <property type="match status" value="1"/>
</dbReference>
<dbReference type="Proteomes" id="UP001152803">
    <property type="component" value="Unassembled WGS sequence"/>
</dbReference>
<evidence type="ECO:0000256" key="3">
    <source>
        <dbReference type="SAM" id="Phobius"/>
    </source>
</evidence>
<feature type="region of interest" description="Disordered" evidence="2">
    <location>
        <begin position="971"/>
        <end position="1003"/>
    </location>
</feature>
<keyword evidence="3" id="KW-0812">Transmembrane</keyword>
<evidence type="ECO:0000256" key="4">
    <source>
        <dbReference type="SAM" id="SignalP"/>
    </source>
</evidence>
<gene>
    <name evidence="5" type="ORF">COCON_G00102930</name>
</gene>
<protein>
    <recommendedName>
        <fullName evidence="7">Serine/threonine-protein phosphatase 6 regulatory subunit 3</fullName>
    </recommendedName>
</protein>
<feature type="region of interest" description="Disordered" evidence="2">
    <location>
        <begin position="1033"/>
        <end position="1114"/>
    </location>
</feature>